<proteinExistence type="predicted"/>
<comment type="caution">
    <text evidence="1">The sequence shown here is derived from an EMBL/GenBank/DDBJ whole genome shotgun (WGS) entry which is preliminary data.</text>
</comment>
<keyword evidence="2" id="KW-1185">Reference proteome</keyword>
<dbReference type="Proteomes" id="UP000711047">
    <property type="component" value="Unassembled WGS sequence"/>
</dbReference>
<name>A0ABX2DK27_9BACL</name>
<dbReference type="RefSeq" id="WP_173128024.1">
    <property type="nucleotide sequence ID" value="NZ_JABMKX010000002.1"/>
</dbReference>
<evidence type="ECO:0000313" key="1">
    <source>
        <dbReference type="EMBL" id="NQX44434.1"/>
    </source>
</evidence>
<organism evidence="1 2">
    <name type="scientific">Paenibacillus tritici</name>
    <dbReference type="NCBI Taxonomy" id="1873425"/>
    <lineage>
        <taxon>Bacteria</taxon>
        <taxon>Bacillati</taxon>
        <taxon>Bacillota</taxon>
        <taxon>Bacilli</taxon>
        <taxon>Bacillales</taxon>
        <taxon>Paenibacillaceae</taxon>
        <taxon>Paenibacillus</taxon>
    </lineage>
</organism>
<dbReference type="InterPro" id="IPR035093">
    <property type="entry name" value="RelE/ParE_toxin_dom_sf"/>
</dbReference>
<accession>A0ABX2DK27</accession>
<protein>
    <recommendedName>
        <fullName evidence="3">Addiction module toxin RelE</fullName>
    </recommendedName>
</protein>
<dbReference type="Gene3D" id="3.30.2310.20">
    <property type="entry name" value="RelE-like"/>
    <property type="match status" value="1"/>
</dbReference>
<evidence type="ECO:0000313" key="2">
    <source>
        <dbReference type="Proteomes" id="UP000711047"/>
    </source>
</evidence>
<dbReference type="EMBL" id="JABMKX010000002">
    <property type="protein sequence ID" value="NQX44434.1"/>
    <property type="molecule type" value="Genomic_DNA"/>
</dbReference>
<gene>
    <name evidence="1" type="ORF">HQN87_03730</name>
</gene>
<evidence type="ECO:0008006" key="3">
    <source>
        <dbReference type="Google" id="ProtNLM"/>
    </source>
</evidence>
<sequence>MEVRYLSEKEEENYQNIKYLRKKHGEIMAKSIQNRISQIESLDSVGVLLDTKIGKAHMLDHEYKYHIGLNLTGNYRLIIKPVYEEHTDFSELNLHTIFIVTIMEVKDYHGK</sequence>
<reference evidence="1 2" key="1">
    <citation type="submission" date="2020-05" db="EMBL/GenBank/DDBJ databases">
        <title>Paenibacillus glebae, sp. nov., Paenibacillus humi sp. nov., Paenibacillus pedi sp. nov., Paenibacillus terrestris sp. nov. and Paenibacillus terricola sp. nov., isolated from a forest top soil sample.</title>
        <authorList>
            <person name="Qi S."/>
            <person name="Carlier A."/>
            <person name="Cnockaert M."/>
            <person name="Vandamme P."/>
        </authorList>
    </citation>
    <scope>NUCLEOTIDE SEQUENCE [LARGE SCALE GENOMIC DNA]</scope>
    <source>
        <strain evidence="1 2">LMG 29502</strain>
    </source>
</reference>